<reference evidence="2" key="1">
    <citation type="journal article" date="2019" name="bioRxiv">
        <title>The Genome of the Zebra Mussel, Dreissena polymorpha: A Resource for Invasive Species Research.</title>
        <authorList>
            <person name="McCartney M.A."/>
            <person name="Auch B."/>
            <person name="Kono T."/>
            <person name="Mallez S."/>
            <person name="Zhang Y."/>
            <person name="Obille A."/>
            <person name="Becker A."/>
            <person name="Abrahante J.E."/>
            <person name="Garbe J."/>
            <person name="Badalamenti J.P."/>
            <person name="Herman A."/>
            <person name="Mangelson H."/>
            <person name="Liachko I."/>
            <person name="Sullivan S."/>
            <person name="Sone E.D."/>
            <person name="Koren S."/>
            <person name="Silverstein K.A.T."/>
            <person name="Beckman K.B."/>
            <person name="Gohl D.M."/>
        </authorList>
    </citation>
    <scope>NUCLEOTIDE SEQUENCE</scope>
    <source>
        <strain evidence="2">Duluth1</strain>
        <tissue evidence="2">Whole animal</tissue>
    </source>
</reference>
<reference evidence="2" key="2">
    <citation type="submission" date="2020-11" db="EMBL/GenBank/DDBJ databases">
        <authorList>
            <person name="McCartney M.A."/>
            <person name="Auch B."/>
            <person name="Kono T."/>
            <person name="Mallez S."/>
            <person name="Becker A."/>
            <person name="Gohl D.M."/>
            <person name="Silverstein K.A.T."/>
            <person name="Koren S."/>
            <person name="Bechman K.B."/>
            <person name="Herman A."/>
            <person name="Abrahante J.E."/>
            <person name="Garbe J."/>
        </authorList>
    </citation>
    <scope>NUCLEOTIDE SEQUENCE</scope>
    <source>
        <strain evidence="2">Duluth1</strain>
        <tissue evidence="2">Whole animal</tissue>
    </source>
</reference>
<gene>
    <name evidence="2" type="ORF">DPMN_059873</name>
</gene>
<dbReference type="EMBL" id="JAIWYP010000013">
    <property type="protein sequence ID" value="KAH3717095.1"/>
    <property type="molecule type" value="Genomic_DNA"/>
</dbReference>
<proteinExistence type="predicted"/>
<evidence type="ECO:0000256" key="1">
    <source>
        <dbReference type="SAM" id="MobiDB-lite"/>
    </source>
</evidence>
<comment type="caution">
    <text evidence="2">The sequence shown here is derived from an EMBL/GenBank/DDBJ whole genome shotgun (WGS) entry which is preliminary data.</text>
</comment>
<evidence type="ECO:0000313" key="2">
    <source>
        <dbReference type="EMBL" id="KAH3717095.1"/>
    </source>
</evidence>
<evidence type="ECO:0000313" key="3">
    <source>
        <dbReference type="Proteomes" id="UP000828390"/>
    </source>
</evidence>
<accession>A0A9D4HFD1</accession>
<keyword evidence="3" id="KW-1185">Reference proteome</keyword>
<sequence length="61" mass="6677">MTQGPLAPTKTTQRSSRPSSLDNLMIATVANDQSDLFDLKVCEGKCVSIYLTAFIPRKMVS</sequence>
<name>A0A9D4HFD1_DREPO</name>
<organism evidence="2 3">
    <name type="scientific">Dreissena polymorpha</name>
    <name type="common">Zebra mussel</name>
    <name type="synonym">Mytilus polymorpha</name>
    <dbReference type="NCBI Taxonomy" id="45954"/>
    <lineage>
        <taxon>Eukaryota</taxon>
        <taxon>Metazoa</taxon>
        <taxon>Spiralia</taxon>
        <taxon>Lophotrochozoa</taxon>
        <taxon>Mollusca</taxon>
        <taxon>Bivalvia</taxon>
        <taxon>Autobranchia</taxon>
        <taxon>Heteroconchia</taxon>
        <taxon>Euheterodonta</taxon>
        <taxon>Imparidentia</taxon>
        <taxon>Neoheterodontei</taxon>
        <taxon>Myida</taxon>
        <taxon>Dreissenoidea</taxon>
        <taxon>Dreissenidae</taxon>
        <taxon>Dreissena</taxon>
    </lineage>
</organism>
<dbReference type="AlphaFoldDB" id="A0A9D4HFD1"/>
<dbReference type="Proteomes" id="UP000828390">
    <property type="component" value="Unassembled WGS sequence"/>
</dbReference>
<feature type="region of interest" description="Disordered" evidence="1">
    <location>
        <begin position="1"/>
        <end position="20"/>
    </location>
</feature>
<protein>
    <submittedName>
        <fullName evidence="2">Uncharacterized protein</fullName>
    </submittedName>
</protein>